<feature type="transmembrane region" description="Helical" evidence="7">
    <location>
        <begin position="291"/>
        <end position="313"/>
    </location>
</feature>
<dbReference type="GO" id="GO:0005886">
    <property type="term" value="C:plasma membrane"/>
    <property type="evidence" value="ECO:0007669"/>
    <property type="project" value="UniProtKB-SubCell"/>
</dbReference>
<keyword evidence="7" id="KW-1133">Transmembrane helix</keyword>
<keyword evidence="4 9" id="KW-0808">Transferase</keyword>
<proteinExistence type="predicted"/>
<organism evidence="9 10">
    <name type="scientific">Paenibacillus endophyticus</name>
    <dbReference type="NCBI Taxonomy" id="1294268"/>
    <lineage>
        <taxon>Bacteria</taxon>
        <taxon>Bacillati</taxon>
        <taxon>Bacillota</taxon>
        <taxon>Bacilli</taxon>
        <taxon>Bacillales</taxon>
        <taxon>Paenibacillaceae</taxon>
        <taxon>Paenibacillus</taxon>
    </lineage>
</organism>
<evidence type="ECO:0000313" key="9">
    <source>
        <dbReference type="EMBL" id="MBB3150585.1"/>
    </source>
</evidence>
<dbReference type="CDD" id="cd06225">
    <property type="entry name" value="HAMP"/>
    <property type="match status" value="1"/>
</dbReference>
<dbReference type="InterPro" id="IPR010559">
    <property type="entry name" value="Sig_transdc_His_kin_internal"/>
</dbReference>
<dbReference type="EC" id="2.7.13.3" evidence="9"/>
<evidence type="ECO:0000259" key="8">
    <source>
        <dbReference type="PROSITE" id="PS50885"/>
    </source>
</evidence>
<evidence type="ECO:0000256" key="7">
    <source>
        <dbReference type="SAM" id="Phobius"/>
    </source>
</evidence>
<keyword evidence="10" id="KW-1185">Reference proteome</keyword>
<dbReference type="RefSeq" id="WP_183558735.1">
    <property type="nucleotide sequence ID" value="NZ_CBCSLB010000004.1"/>
</dbReference>
<keyword evidence="7" id="KW-0812">Transmembrane</keyword>
<dbReference type="AlphaFoldDB" id="A0A7W5C4G1"/>
<dbReference type="PROSITE" id="PS50885">
    <property type="entry name" value="HAMP"/>
    <property type="match status" value="1"/>
</dbReference>
<evidence type="ECO:0000256" key="6">
    <source>
        <dbReference type="ARBA" id="ARBA00023136"/>
    </source>
</evidence>
<evidence type="ECO:0000256" key="5">
    <source>
        <dbReference type="ARBA" id="ARBA00022777"/>
    </source>
</evidence>
<dbReference type="InterPro" id="IPR036890">
    <property type="entry name" value="HATPase_C_sf"/>
</dbReference>
<dbReference type="Gene3D" id="6.10.340.10">
    <property type="match status" value="1"/>
</dbReference>
<dbReference type="Proteomes" id="UP000518605">
    <property type="component" value="Unassembled WGS sequence"/>
</dbReference>
<gene>
    <name evidence="9" type="ORF">FHS16_000619</name>
</gene>
<dbReference type="PANTHER" id="PTHR34220">
    <property type="entry name" value="SENSOR HISTIDINE KINASE YPDA"/>
    <property type="match status" value="1"/>
</dbReference>
<accession>A0A7W5C4G1</accession>
<evidence type="ECO:0000256" key="4">
    <source>
        <dbReference type="ARBA" id="ARBA00022679"/>
    </source>
</evidence>
<evidence type="ECO:0000256" key="1">
    <source>
        <dbReference type="ARBA" id="ARBA00004651"/>
    </source>
</evidence>
<comment type="subcellular location">
    <subcellularLocation>
        <location evidence="1">Cell membrane</location>
        <topology evidence="1">Multi-pass membrane protein</topology>
    </subcellularLocation>
</comment>
<evidence type="ECO:0000256" key="3">
    <source>
        <dbReference type="ARBA" id="ARBA00022553"/>
    </source>
</evidence>
<dbReference type="InterPro" id="IPR003660">
    <property type="entry name" value="HAMP_dom"/>
</dbReference>
<dbReference type="InterPro" id="IPR050640">
    <property type="entry name" value="Bact_2-comp_sensor_kinase"/>
</dbReference>
<dbReference type="Pfam" id="PF06580">
    <property type="entry name" value="His_kinase"/>
    <property type="match status" value="1"/>
</dbReference>
<feature type="domain" description="HAMP" evidence="8">
    <location>
        <begin position="310"/>
        <end position="365"/>
    </location>
</feature>
<dbReference type="PANTHER" id="PTHR34220:SF7">
    <property type="entry name" value="SENSOR HISTIDINE KINASE YPDA"/>
    <property type="match status" value="1"/>
</dbReference>
<feature type="transmembrane region" description="Helical" evidence="7">
    <location>
        <begin position="12"/>
        <end position="32"/>
    </location>
</feature>
<dbReference type="InterPro" id="IPR003594">
    <property type="entry name" value="HATPase_dom"/>
</dbReference>
<comment type="caution">
    <text evidence="9">The sequence shown here is derived from an EMBL/GenBank/DDBJ whole genome shotgun (WGS) entry which is preliminary data.</text>
</comment>
<keyword evidence="6 7" id="KW-0472">Membrane</keyword>
<name>A0A7W5C4G1_9BACL</name>
<protein>
    <submittedName>
        <fullName evidence="9">Two-component system sensor histidine kinase YesM</fullName>
        <ecNumber evidence="9">2.7.13.3</ecNumber>
    </submittedName>
</protein>
<sequence length="597" mass="67789">MAFLRKLSIRSQLLILAASSIIVILIIILHTYSMMSGMITKNHEEYVRQTVTEIQKNVISNKDVVYRLMQNISYNEEVQSFLVEKNALRRYEMFKKLSQLITNQKELKDGVLDIVISGNNGGWVDINGGNRYVAPMVSKLPKTKFNAYYVGMQTFGSSYGSAEGLIFATSITYMQPGELFNSNVGTLFFIISPKALAGDEEYAMKKTSTQIYLLDRNQRIITSNSEHEVGTVLPEGLFTRGSSGGQHTVQWKNKPYVIQTEPLPDIDGVILSIAPKDELLRDLRSIREVELAILGVCLLVLAIPFTFIINNILRPLKKMMLFMTNVKRGTLFEFQKRIALHGYMEINVLATQFNHMLDEIEQLTQRLLETNSRLYGSELEKKKAELAFLKSQINPHFLYNTLEVITGIAVVEKQTRIKHMTRSLSAIFRYSIKGAEVVQLREEVKMVESFIQIQQIRFADRFTVRYDFSEEALSYRIPKMILQPLVENAIYHGLEPTLKAGELWLKGDVDIENALHILISDNGVGMSDERLGQIRDMLAESSSAQAADENVKSIGLGNVNNRIKLIYGDEYGIQIESEEGKGTQVRLMMAERKKHDA</sequence>
<evidence type="ECO:0000313" key="10">
    <source>
        <dbReference type="Proteomes" id="UP000518605"/>
    </source>
</evidence>
<keyword evidence="5 9" id="KW-0418">Kinase</keyword>
<reference evidence="9 10" key="1">
    <citation type="submission" date="2020-08" db="EMBL/GenBank/DDBJ databases">
        <title>Genomic Encyclopedia of Type Strains, Phase III (KMG-III): the genomes of soil and plant-associated and newly described type strains.</title>
        <authorList>
            <person name="Whitman W."/>
        </authorList>
    </citation>
    <scope>NUCLEOTIDE SEQUENCE [LARGE SCALE GENOMIC DNA]</scope>
    <source>
        <strain evidence="9 10">CECT 8234</strain>
    </source>
</reference>
<dbReference type="EMBL" id="JACHXW010000002">
    <property type="protein sequence ID" value="MBB3150585.1"/>
    <property type="molecule type" value="Genomic_DNA"/>
</dbReference>
<dbReference type="Gene3D" id="3.30.565.10">
    <property type="entry name" value="Histidine kinase-like ATPase, C-terminal domain"/>
    <property type="match status" value="1"/>
</dbReference>
<keyword evidence="3" id="KW-0597">Phosphoprotein</keyword>
<dbReference type="Pfam" id="PF02518">
    <property type="entry name" value="HATPase_c"/>
    <property type="match status" value="1"/>
</dbReference>
<evidence type="ECO:0000256" key="2">
    <source>
        <dbReference type="ARBA" id="ARBA00022475"/>
    </source>
</evidence>
<keyword evidence="2" id="KW-1003">Cell membrane</keyword>
<dbReference type="SUPFAM" id="SSF55874">
    <property type="entry name" value="ATPase domain of HSP90 chaperone/DNA topoisomerase II/histidine kinase"/>
    <property type="match status" value="1"/>
</dbReference>
<dbReference type="GO" id="GO:0000155">
    <property type="term" value="F:phosphorelay sensor kinase activity"/>
    <property type="evidence" value="ECO:0007669"/>
    <property type="project" value="InterPro"/>
</dbReference>